<dbReference type="EMBL" id="MW132713">
    <property type="protein sequence ID" value="QQM15142.1"/>
    <property type="molecule type" value="Genomic_DNA"/>
</dbReference>
<feature type="coiled-coil region" evidence="1">
    <location>
        <begin position="64"/>
        <end position="126"/>
    </location>
</feature>
<protein>
    <submittedName>
        <fullName evidence="2">Uncharacterized protein</fullName>
    </submittedName>
</protein>
<keyword evidence="1" id="KW-0175">Coiled coil</keyword>
<gene>
    <name evidence="2" type="primary">54</name>
    <name evidence="2" type="ORF">SEA_TINALIN_54</name>
</gene>
<evidence type="ECO:0000256" key="1">
    <source>
        <dbReference type="SAM" id="Coils"/>
    </source>
</evidence>
<organism evidence="2 3">
    <name type="scientific">Gordonia phage TinaLin</name>
    <dbReference type="NCBI Taxonomy" id="2797324"/>
    <lineage>
        <taxon>Viruses</taxon>
        <taxon>Duplodnaviria</taxon>
        <taxon>Heunggongvirae</taxon>
        <taxon>Uroviricota</taxon>
        <taxon>Caudoviricetes</taxon>
        <taxon>Ruthgordonvirinae</taxon>
        <taxon>Tinalinvirus</taxon>
        <taxon>Tinalinvirus tinalin</taxon>
    </lineage>
</organism>
<accession>A0A7T7GTF5</accession>
<dbReference type="Proteomes" id="UP000596151">
    <property type="component" value="Segment"/>
</dbReference>
<evidence type="ECO:0000313" key="2">
    <source>
        <dbReference type="EMBL" id="QQM15142.1"/>
    </source>
</evidence>
<dbReference type="RefSeq" id="YP_010051069.1">
    <property type="nucleotide sequence ID" value="NC_054437.1"/>
</dbReference>
<dbReference type="GeneID" id="63911810"/>
<sequence length="342" mass="37968">MTNATLTIDVDQLATAIAAKVTAGDELARKLTREVLPIKFSDPADVIGSVRKLRDSWTSEAMRADRLEDEKTRATNAKVLAERDRNTLRGQFDRLSSQLIDVRSELRTVQDERDEFRRQLDAAQCELAKVAKPEDVPFAEGDRVQVVKHGPYVGADGDFQVGDVLTIREPKPDTDGDVKVESSRHVGDYDYAHKSTLRRLGNPAQLKVGDRVKVVGGFGHYLKVGTTATVVRAVGLSGRLDVEGESRMSGRTVRQGVQPADVRPLRTFQVGDTEPKGYRDSLVLTGEDENGRKVTLKWGRHSVLSDDGGELTWWNVNTADSMWTSKASWDYWLSKYGPLTEA</sequence>
<name>A0A7T7GTF5_9CAUD</name>
<dbReference type="KEGG" id="vg:63911810"/>
<proteinExistence type="predicted"/>
<keyword evidence="3" id="KW-1185">Reference proteome</keyword>
<evidence type="ECO:0000313" key="3">
    <source>
        <dbReference type="Proteomes" id="UP000596151"/>
    </source>
</evidence>
<reference evidence="2 3" key="1">
    <citation type="submission" date="2020-10" db="EMBL/GenBank/DDBJ databases">
        <authorList>
            <person name="Tina S.-P."/>
            <person name="Abby P."/>
            <person name="Briggs L.A."/>
            <person name="Washington J.M."/>
            <person name="Garlena R.A."/>
            <person name="Russell D.A."/>
            <person name="Pope W.H."/>
            <person name="Jacobs-Sera D."/>
            <person name="Hatfull G.F."/>
        </authorList>
    </citation>
    <scope>NUCLEOTIDE SEQUENCE [LARGE SCALE GENOMIC DNA]</scope>
</reference>